<evidence type="ECO:0000256" key="3">
    <source>
        <dbReference type="ARBA" id="ARBA00022801"/>
    </source>
</evidence>
<dbReference type="GO" id="GO:0006508">
    <property type="term" value="P:proteolysis"/>
    <property type="evidence" value="ECO:0007669"/>
    <property type="project" value="UniProtKB-KW"/>
</dbReference>
<dbReference type="GO" id="GO:0016929">
    <property type="term" value="F:deSUMOylase activity"/>
    <property type="evidence" value="ECO:0007669"/>
    <property type="project" value="TreeGrafter"/>
</dbReference>
<comment type="caution">
    <text evidence="7">The sequence shown here is derived from an EMBL/GenBank/DDBJ whole genome shotgun (WGS) entry which is preliminary data.</text>
</comment>
<dbReference type="SUPFAM" id="SSF54001">
    <property type="entry name" value="Cysteine proteinases"/>
    <property type="match status" value="1"/>
</dbReference>
<evidence type="ECO:0000313" key="7">
    <source>
        <dbReference type="EMBL" id="CAH0100403.1"/>
    </source>
</evidence>
<proteinExistence type="inferred from homology"/>
<keyword evidence="2" id="KW-0645">Protease</keyword>
<evidence type="ECO:0000256" key="4">
    <source>
        <dbReference type="ARBA" id="ARBA00022807"/>
    </source>
</evidence>
<organism evidence="7 8">
    <name type="scientific">Daphnia galeata</name>
    <dbReference type="NCBI Taxonomy" id="27404"/>
    <lineage>
        <taxon>Eukaryota</taxon>
        <taxon>Metazoa</taxon>
        <taxon>Ecdysozoa</taxon>
        <taxon>Arthropoda</taxon>
        <taxon>Crustacea</taxon>
        <taxon>Branchiopoda</taxon>
        <taxon>Diplostraca</taxon>
        <taxon>Cladocera</taxon>
        <taxon>Anomopoda</taxon>
        <taxon>Daphniidae</taxon>
        <taxon>Daphnia</taxon>
    </lineage>
</organism>
<dbReference type="PANTHER" id="PTHR12606">
    <property type="entry name" value="SENTRIN/SUMO-SPECIFIC PROTEASE"/>
    <property type="match status" value="1"/>
</dbReference>
<dbReference type="GO" id="GO:0016926">
    <property type="term" value="P:protein desumoylation"/>
    <property type="evidence" value="ECO:0007669"/>
    <property type="project" value="TreeGrafter"/>
</dbReference>
<gene>
    <name evidence="7" type="ORF">DGAL_LOCUS2633</name>
</gene>
<feature type="domain" description="Ubiquitin-like protease family profile" evidence="6">
    <location>
        <begin position="476"/>
        <end position="638"/>
    </location>
</feature>
<evidence type="ECO:0000313" key="8">
    <source>
        <dbReference type="Proteomes" id="UP000789390"/>
    </source>
</evidence>
<dbReference type="EMBL" id="CAKKLH010000035">
    <property type="protein sequence ID" value="CAH0100403.1"/>
    <property type="molecule type" value="Genomic_DNA"/>
</dbReference>
<dbReference type="GO" id="GO:0060255">
    <property type="term" value="P:regulation of macromolecule metabolic process"/>
    <property type="evidence" value="ECO:0007669"/>
    <property type="project" value="UniProtKB-ARBA"/>
</dbReference>
<protein>
    <recommendedName>
        <fullName evidence="6">Ubiquitin-like protease family profile domain-containing protein</fullName>
    </recommendedName>
</protein>
<comment type="similarity">
    <text evidence="1">Belongs to the peptidase C48 family.</text>
</comment>
<dbReference type="Proteomes" id="UP000789390">
    <property type="component" value="Unassembled WGS sequence"/>
</dbReference>
<dbReference type="PANTHER" id="PTHR12606:SF141">
    <property type="entry name" value="GH15225P-RELATED"/>
    <property type="match status" value="1"/>
</dbReference>
<dbReference type="GO" id="GO:0005634">
    <property type="term" value="C:nucleus"/>
    <property type="evidence" value="ECO:0007669"/>
    <property type="project" value="TreeGrafter"/>
</dbReference>
<keyword evidence="4" id="KW-0788">Thiol protease</keyword>
<feature type="region of interest" description="Disordered" evidence="5">
    <location>
        <begin position="20"/>
        <end position="51"/>
    </location>
</feature>
<keyword evidence="3" id="KW-0378">Hydrolase</keyword>
<dbReference type="Pfam" id="PF02902">
    <property type="entry name" value="Peptidase_C48"/>
    <property type="match status" value="1"/>
</dbReference>
<name>A0A8J2W050_9CRUS</name>
<sequence length="670" mass="76670">MLGKFKNFFCNWFTTGNQIQGQKRERDLTPDEQSPDLVVRPTSNDAPSTKKMKLMSSVPHDTENHVQSMAYLNQQTKQDLETREPNMYKFFKGSSLQTSTPIGSPIPVDTQPMKEIHHENNQNKKDNTKKTKMELNQPLSSTEPVEAGSSLSQLERLMVDRLGTTALSVKPKVFHKSESTPTFTFTPMATCTMPEPSKKNEFASSIHSKIPFKQSTQDFRKRVPNGGVHKNSYRPLMQKLYGSPKQQKVIKSSILHNHSHSLAIQNCVRMDEKLSYKALLSQFTTKSPFGRLSPSSFSCTTNYQNSSAILQEKIGKKEAKSIQKQLKTSGIVIDLDNESSSFLKTPTTSPINLSPVKSVVRINSLEDALAQSPHYDCRFISDIKSRFNKKERDRQRLRDEETIRSKVLAENREEWEKDLETRVRKQLEIAIRPVVEEPEIEEVVILPEISSDMEIVIGKAWGNHSDGEILCDAFSLTITRRDVKTLSGLNWLNDQVINFYLTLVMERSSSGDWPKAYAFNTFFYPKLMSSGHSGLKRWTRKVDLFQQDIILIPVHLGLHWCLATVSPKEKAIRYYDSMGGRNQDCLNGLKRYMEAESVDKKKTSLDTSDWTLECVENIPQQMNGSDCGMFTCKYAEYLSRKAKITFAQKDMPYFRKRMVYEIITQKLINP</sequence>
<dbReference type="GO" id="GO:0080090">
    <property type="term" value="P:regulation of primary metabolic process"/>
    <property type="evidence" value="ECO:0007669"/>
    <property type="project" value="UniProtKB-ARBA"/>
</dbReference>
<evidence type="ECO:0000256" key="1">
    <source>
        <dbReference type="ARBA" id="ARBA00005234"/>
    </source>
</evidence>
<dbReference type="OrthoDB" id="1939479at2759"/>
<dbReference type="Gene3D" id="3.40.395.10">
    <property type="entry name" value="Adenoviral Proteinase, Chain A"/>
    <property type="match status" value="1"/>
</dbReference>
<dbReference type="InterPro" id="IPR038765">
    <property type="entry name" value="Papain-like_cys_pep_sf"/>
</dbReference>
<dbReference type="FunFam" id="3.40.395.10:FF:000001">
    <property type="entry name" value="Sentrin-specific protease 1"/>
    <property type="match status" value="1"/>
</dbReference>
<evidence type="ECO:0000256" key="2">
    <source>
        <dbReference type="ARBA" id="ARBA00022670"/>
    </source>
</evidence>
<evidence type="ECO:0000256" key="5">
    <source>
        <dbReference type="SAM" id="MobiDB-lite"/>
    </source>
</evidence>
<reference evidence="7" key="1">
    <citation type="submission" date="2021-11" db="EMBL/GenBank/DDBJ databases">
        <authorList>
            <person name="Schell T."/>
        </authorList>
    </citation>
    <scope>NUCLEOTIDE SEQUENCE</scope>
    <source>
        <strain evidence="7">M5</strain>
    </source>
</reference>
<dbReference type="PROSITE" id="PS50600">
    <property type="entry name" value="ULP_PROTEASE"/>
    <property type="match status" value="1"/>
</dbReference>
<dbReference type="AlphaFoldDB" id="A0A8J2W050"/>
<keyword evidence="8" id="KW-1185">Reference proteome</keyword>
<evidence type="ECO:0000259" key="6">
    <source>
        <dbReference type="PROSITE" id="PS50600"/>
    </source>
</evidence>
<accession>A0A8J2W050</accession>
<dbReference type="InterPro" id="IPR003653">
    <property type="entry name" value="Peptidase_C48_C"/>
</dbReference>